<dbReference type="InterPro" id="IPR050697">
    <property type="entry name" value="Adenylyl/Guanylyl_Cyclase_3/4"/>
</dbReference>
<dbReference type="RefSeq" id="WP_393013490.1">
    <property type="nucleotide sequence ID" value="NZ_JAZAQF010000069.1"/>
</dbReference>
<dbReference type="InterPro" id="IPR003018">
    <property type="entry name" value="GAF"/>
</dbReference>
<dbReference type="InterPro" id="IPR029787">
    <property type="entry name" value="Nucleotide_cyclase"/>
</dbReference>
<dbReference type="CDD" id="cd07302">
    <property type="entry name" value="CHD"/>
    <property type="match status" value="1"/>
</dbReference>
<feature type="domain" description="Guanylate cyclase" evidence="3">
    <location>
        <begin position="582"/>
        <end position="715"/>
    </location>
</feature>
<organism evidence="4 5">
    <name type="scientific">Limnothrix redekei LRLZ20PSL1</name>
    <dbReference type="NCBI Taxonomy" id="3112953"/>
    <lineage>
        <taxon>Bacteria</taxon>
        <taxon>Bacillati</taxon>
        <taxon>Cyanobacteriota</taxon>
        <taxon>Cyanophyceae</taxon>
        <taxon>Pseudanabaenales</taxon>
        <taxon>Pseudanabaenaceae</taxon>
        <taxon>Limnothrix</taxon>
    </lineage>
</organism>
<gene>
    <name evidence="4" type="ORF">VPK24_11600</name>
</gene>
<dbReference type="Gene3D" id="3.30.450.40">
    <property type="match status" value="2"/>
</dbReference>
<dbReference type="SMART" id="SM00044">
    <property type="entry name" value="CYCc"/>
    <property type="match status" value="1"/>
</dbReference>
<dbReference type="SUPFAM" id="SSF55781">
    <property type="entry name" value="GAF domain-like"/>
    <property type="match status" value="2"/>
</dbReference>
<evidence type="ECO:0000313" key="5">
    <source>
        <dbReference type="Proteomes" id="UP001604335"/>
    </source>
</evidence>
<evidence type="ECO:0000256" key="1">
    <source>
        <dbReference type="ARBA" id="ARBA00005381"/>
    </source>
</evidence>
<accession>A0ABW7CE48</accession>
<dbReference type="EMBL" id="JAZAQF010000069">
    <property type="protein sequence ID" value="MFG3818283.1"/>
    <property type="molecule type" value="Genomic_DNA"/>
</dbReference>
<feature type="domain" description="PAS" evidence="2">
    <location>
        <begin position="379"/>
        <end position="415"/>
    </location>
</feature>
<name>A0ABW7CE48_9CYAN</name>
<protein>
    <submittedName>
        <fullName evidence="4">GAF domain-containing protein</fullName>
    </submittedName>
</protein>
<keyword evidence="5" id="KW-1185">Reference proteome</keyword>
<comment type="similarity">
    <text evidence="1">Belongs to the adenylyl cyclase class-3 family.</text>
</comment>
<dbReference type="PROSITE" id="PS50125">
    <property type="entry name" value="GUANYLATE_CYCLASE_2"/>
    <property type="match status" value="1"/>
</dbReference>
<dbReference type="SUPFAM" id="SSF55073">
    <property type="entry name" value="Nucleotide cyclase"/>
    <property type="match status" value="1"/>
</dbReference>
<dbReference type="Gene3D" id="3.30.70.1230">
    <property type="entry name" value="Nucleotide cyclase"/>
    <property type="match status" value="1"/>
</dbReference>
<dbReference type="PANTHER" id="PTHR43081">
    <property type="entry name" value="ADENYLATE CYCLASE, TERMINAL-DIFFERENTIATION SPECIFIC-RELATED"/>
    <property type="match status" value="1"/>
</dbReference>
<comment type="caution">
    <text evidence="4">The sequence shown here is derived from an EMBL/GenBank/DDBJ whole genome shotgun (WGS) entry which is preliminary data.</text>
</comment>
<dbReference type="Gene3D" id="3.30.450.20">
    <property type="entry name" value="PAS domain"/>
    <property type="match status" value="1"/>
</dbReference>
<dbReference type="Pfam" id="PF00211">
    <property type="entry name" value="Guanylate_cyc"/>
    <property type="match status" value="1"/>
</dbReference>
<dbReference type="InterPro" id="IPR035965">
    <property type="entry name" value="PAS-like_dom_sf"/>
</dbReference>
<evidence type="ECO:0000259" key="2">
    <source>
        <dbReference type="PROSITE" id="PS50112"/>
    </source>
</evidence>
<dbReference type="SMART" id="SM00091">
    <property type="entry name" value="PAS"/>
    <property type="match status" value="1"/>
</dbReference>
<dbReference type="Proteomes" id="UP001604335">
    <property type="component" value="Unassembled WGS sequence"/>
</dbReference>
<dbReference type="SMART" id="SM00065">
    <property type="entry name" value="GAF"/>
    <property type="match status" value="2"/>
</dbReference>
<dbReference type="InterPro" id="IPR029016">
    <property type="entry name" value="GAF-like_dom_sf"/>
</dbReference>
<dbReference type="PROSITE" id="PS50112">
    <property type="entry name" value="PAS"/>
    <property type="match status" value="1"/>
</dbReference>
<dbReference type="InterPro" id="IPR001054">
    <property type="entry name" value="A/G_cyclase"/>
</dbReference>
<dbReference type="Pfam" id="PF13188">
    <property type="entry name" value="PAS_8"/>
    <property type="match status" value="1"/>
</dbReference>
<dbReference type="Pfam" id="PF01590">
    <property type="entry name" value="GAF"/>
    <property type="match status" value="2"/>
</dbReference>
<reference evidence="5" key="1">
    <citation type="journal article" date="2024" name="Algal Res.">
        <title>Biochemical, toxicological and genomic investigation of a high-biomass producing Limnothrix strain isolated from Italian shallow drinking water reservoir.</title>
        <authorList>
            <person name="Simonazzi M."/>
            <person name="Shishido T.K."/>
            <person name="Delbaje E."/>
            <person name="Wahlsten M."/>
            <person name="Fewer D.P."/>
            <person name="Sivonen K."/>
            <person name="Pezzolesi L."/>
            <person name="Pistocchi R."/>
        </authorList>
    </citation>
    <scope>NUCLEOTIDE SEQUENCE [LARGE SCALE GENOMIC DNA]</scope>
    <source>
        <strain evidence="5">LRLZ20PSL1</strain>
    </source>
</reference>
<proteinExistence type="inferred from homology"/>
<sequence length="840" mass="94087">MTFAGTGSFLASLTRPDRVGLLTQRVKDLPVAEFVCLLDFITAEFQQFLRAFDLVNNAALESILEQILDALTLKIGLILQAERTTIFLLDPDRAELWARPNGDQVPESDEIRIPLNVGITGRSAATGEVVNMANVQQAVGFELAFDGLGDRPTEALLCMPIRSTDGAVVAVVQLLNKTTAPAFDREDEARFREFAESIGIILESCQSFYQAARNQRGVAALLKVTTLFAQTGLELDRVLQAVMAEARDFMQAEYGTLYRLDRDTGRLRTTFEDGRSLEVSSDRGLVGHVVRKGQPLNLSYAPSHEDFDALLDRPHGLNTRNALCLPIFDPSGQLIGVSQLLNRKQGNFTASDEAFMRAFNTQAGIALENARLFDSVLTEQQYQKDILRSLSNGVISTDLQGRVVTINEAALELLGCPVRRDGMAGRRSIQTIWEQQLLKRPVWEIIPIESLETRLKDSLSTGARHRVPEQALRVGRYFSPQEGTVWVVPQGNNQVRLWNDPARPLEYLNPDDMQLFDRNVNLAVNPLTDLDGKVRGGLVVLEDISREQRLKATMSRYMTPEVAERAVELGADMLTGERKDVTILFCDIRGYTSLAEALDATEVVALLNQYFETMVEAIFDRKGTLDKFIGDALMAVFGAPLPLEEDHAWLAVLTALDMRDRLKVFNRALVATDRPPLRVGIGISSGEVIVGNIGSRRRMDYTAIGDAVNVSSRLEGLTKEYGCDIILSEATYERCADRLWVRELDRVRVKGRTKPIRIFELIGDRARPLSFEDETFLEQYELGKEAFNRFHFHKAMVHFAAAQQLRPHDHSVKLHIERATQYLDCPPPEYWDGVFNTPNM</sequence>
<evidence type="ECO:0000313" key="4">
    <source>
        <dbReference type="EMBL" id="MFG3818283.1"/>
    </source>
</evidence>
<dbReference type="PANTHER" id="PTHR43081:SF1">
    <property type="entry name" value="ADENYLATE CYCLASE, TERMINAL-DIFFERENTIATION SPECIFIC"/>
    <property type="match status" value="1"/>
</dbReference>
<dbReference type="SUPFAM" id="SSF55785">
    <property type="entry name" value="PYP-like sensor domain (PAS domain)"/>
    <property type="match status" value="1"/>
</dbReference>
<evidence type="ECO:0000259" key="3">
    <source>
        <dbReference type="PROSITE" id="PS50125"/>
    </source>
</evidence>
<dbReference type="InterPro" id="IPR000014">
    <property type="entry name" value="PAS"/>
</dbReference>
<dbReference type="CDD" id="cd00130">
    <property type="entry name" value="PAS"/>
    <property type="match status" value="1"/>
</dbReference>